<dbReference type="Proteomes" id="UP001085076">
    <property type="component" value="Miscellaneous, Linkage group lg02"/>
</dbReference>
<dbReference type="InterPro" id="IPR036875">
    <property type="entry name" value="Znf_CCHC_sf"/>
</dbReference>
<evidence type="ECO:0000313" key="3">
    <source>
        <dbReference type="EMBL" id="KAJ0983162.1"/>
    </source>
</evidence>
<name>A0A9D5HPJ8_9LILI</name>
<evidence type="ECO:0000313" key="4">
    <source>
        <dbReference type="Proteomes" id="UP001085076"/>
    </source>
</evidence>
<comment type="caution">
    <text evidence="3">The sequence shown here is derived from an EMBL/GenBank/DDBJ whole genome shotgun (WGS) entry which is preliminary data.</text>
</comment>
<proteinExistence type="predicted"/>
<dbReference type="SMART" id="SM00343">
    <property type="entry name" value="ZnF_C2HC"/>
    <property type="match status" value="2"/>
</dbReference>
<dbReference type="GO" id="GO:0003676">
    <property type="term" value="F:nucleic acid binding"/>
    <property type="evidence" value="ECO:0007669"/>
    <property type="project" value="InterPro"/>
</dbReference>
<feature type="region of interest" description="Disordered" evidence="1">
    <location>
        <begin position="1"/>
        <end position="123"/>
    </location>
</feature>
<protein>
    <recommendedName>
        <fullName evidence="2">CCHC-type domain-containing protein</fullName>
    </recommendedName>
</protein>
<reference evidence="3" key="1">
    <citation type="submission" date="2021-03" db="EMBL/GenBank/DDBJ databases">
        <authorList>
            <person name="Li Z."/>
            <person name="Yang C."/>
        </authorList>
    </citation>
    <scope>NUCLEOTIDE SEQUENCE</scope>
    <source>
        <strain evidence="3">Dzin_1.0</strain>
        <tissue evidence="3">Leaf</tissue>
    </source>
</reference>
<feature type="domain" description="CCHC-type" evidence="2">
    <location>
        <begin position="152"/>
        <end position="168"/>
    </location>
</feature>
<keyword evidence="4" id="KW-1185">Reference proteome</keyword>
<feature type="domain" description="CCHC-type" evidence="2">
    <location>
        <begin position="171"/>
        <end position="187"/>
    </location>
</feature>
<accession>A0A9D5HPJ8</accession>
<dbReference type="AlphaFoldDB" id="A0A9D5HPJ8"/>
<organism evidence="3 4">
    <name type="scientific">Dioscorea zingiberensis</name>
    <dbReference type="NCBI Taxonomy" id="325984"/>
    <lineage>
        <taxon>Eukaryota</taxon>
        <taxon>Viridiplantae</taxon>
        <taxon>Streptophyta</taxon>
        <taxon>Embryophyta</taxon>
        <taxon>Tracheophyta</taxon>
        <taxon>Spermatophyta</taxon>
        <taxon>Magnoliopsida</taxon>
        <taxon>Liliopsida</taxon>
        <taxon>Dioscoreales</taxon>
        <taxon>Dioscoreaceae</taxon>
        <taxon>Dioscorea</taxon>
    </lineage>
</organism>
<feature type="region of interest" description="Disordered" evidence="1">
    <location>
        <begin position="179"/>
        <end position="248"/>
    </location>
</feature>
<dbReference type="Gene3D" id="4.10.60.10">
    <property type="entry name" value="Zinc finger, CCHC-type"/>
    <property type="match status" value="1"/>
</dbReference>
<evidence type="ECO:0000259" key="2">
    <source>
        <dbReference type="SMART" id="SM00343"/>
    </source>
</evidence>
<feature type="compositionally biased region" description="Basic and acidic residues" evidence="1">
    <location>
        <begin position="7"/>
        <end position="28"/>
    </location>
</feature>
<feature type="compositionally biased region" description="Low complexity" evidence="1">
    <location>
        <begin position="72"/>
        <end position="81"/>
    </location>
</feature>
<reference evidence="3" key="2">
    <citation type="journal article" date="2022" name="Hortic Res">
        <title>The genome of Dioscorea zingiberensis sheds light on the biosynthesis, origin and evolution of the medicinally important diosgenin saponins.</title>
        <authorList>
            <person name="Li Y."/>
            <person name="Tan C."/>
            <person name="Li Z."/>
            <person name="Guo J."/>
            <person name="Li S."/>
            <person name="Chen X."/>
            <person name="Wang C."/>
            <person name="Dai X."/>
            <person name="Yang H."/>
            <person name="Song W."/>
            <person name="Hou L."/>
            <person name="Xu J."/>
            <person name="Tong Z."/>
            <person name="Xu A."/>
            <person name="Yuan X."/>
            <person name="Wang W."/>
            <person name="Yang Q."/>
            <person name="Chen L."/>
            <person name="Sun Z."/>
            <person name="Wang K."/>
            <person name="Pan B."/>
            <person name="Chen J."/>
            <person name="Bao Y."/>
            <person name="Liu F."/>
            <person name="Qi X."/>
            <person name="Gang D.R."/>
            <person name="Wen J."/>
            <person name="Li J."/>
        </authorList>
    </citation>
    <scope>NUCLEOTIDE SEQUENCE</scope>
    <source>
        <strain evidence="3">Dzin_1.0</strain>
    </source>
</reference>
<dbReference type="GO" id="GO:0008270">
    <property type="term" value="F:zinc ion binding"/>
    <property type="evidence" value="ECO:0007669"/>
    <property type="project" value="InterPro"/>
</dbReference>
<sequence>MSRVWRRVVEPEQREQRRATTAPRRTEAPPRTAAGTQREVTGGNERGTQALERRRALSPLEDDLTYAEVTSGRRSSSPRIMPRSEEANRTPATERESDTQRKEAPWEEVRWKKQRSSPVTGETARPERIRANYYTSRRSPPTKRTSSGVVEVCGKCRQPGHHAIDCRRIEVCRRCERPGHREATCPVPSSELSTPQVNKDDLLKKKGKKRKAKNEASPGEGSGLGKTQAEEMTARQAVETEKTTSHRGSIAIDEDTVEEIRRLRSYTISTVTKGYAGSVPSRRVKEEVAALVGQELEWSSEPFEDDRILLHCPSTELARKLENMCELKFKTFSICCHPCTATANSTGTAEGQLRWLNIKGLPVFGRRLDMIARLLKPTALVYTPRDGPIRWASRAAAKSRH</sequence>
<dbReference type="EMBL" id="JAGGNH010000002">
    <property type="protein sequence ID" value="KAJ0983162.1"/>
    <property type="molecule type" value="Genomic_DNA"/>
</dbReference>
<evidence type="ECO:0000256" key="1">
    <source>
        <dbReference type="SAM" id="MobiDB-lite"/>
    </source>
</evidence>
<dbReference type="SUPFAM" id="SSF57756">
    <property type="entry name" value="Retrovirus zinc finger-like domains"/>
    <property type="match status" value="1"/>
</dbReference>
<feature type="compositionally biased region" description="Basic and acidic residues" evidence="1">
    <location>
        <begin position="82"/>
        <end position="111"/>
    </location>
</feature>
<dbReference type="InterPro" id="IPR001878">
    <property type="entry name" value="Znf_CCHC"/>
</dbReference>
<dbReference type="OrthoDB" id="7486164at2759"/>
<gene>
    <name evidence="3" type="ORF">J5N97_011417</name>
</gene>
<feature type="compositionally biased region" description="Basic and acidic residues" evidence="1">
    <location>
        <begin position="228"/>
        <end position="244"/>
    </location>
</feature>